<sequence length="141" mass="16638">MEKSKVFRVFLIIEQAFWIFASLITIVGAFSMLVKGGMLIYTDFSLLKGVLKTEFFYAIICFELTQMARIRLMRESHRMVLYHFVFMATLTFGREIFLIHNLDIWIALGFALMVVSYMIFYAWSHNRPLWKKDAEEGEIRG</sequence>
<name>A0A1N6H3R7_9PROT</name>
<dbReference type="RefSeq" id="WP_028461411.1">
    <property type="nucleotide sequence ID" value="NZ_FSRO01000001.1"/>
</dbReference>
<proteinExistence type="predicted"/>
<evidence type="ECO:0000256" key="1">
    <source>
        <dbReference type="SAM" id="Phobius"/>
    </source>
</evidence>
<feature type="transmembrane region" description="Helical" evidence="1">
    <location>
        <begin position="104"/>
        <end position="123"/>
    </location>
</feature>
<gene>
    <name evidence="2" type="ORF">SAMN02743940_1005</name>
</gene>
<dbReference type="Proteomes" id="UP000185062">
    <property type="component" value="Unassembled WGS sequence"/>
</dbReference>
<evidence type="ECO:0000313" key="3">
    <source>
        <dbReference type="Proteomes" id="UP000185062"/>
    </source>
</evidence>
<feature type="transmembrane region" description="Helical" evidence="1">
    <location>
        <begin position="79"/>
        <end position="98"/>
    </location>
</feature>
<keyword evidence="1" id="KW-0472">Membrane</keyword>
<organism evidence="2 3">
    <name type="scientific">Nitrosomonas cryotolerans ATCC 49181</name>
    <dbReference type="NCBI Taxonomy" id="1131553"/>
    <lineage>
        <taxon>Bacteria</taxon>
        <taxon>Pseudomonadati</taxon>
        <taxon>Pseudomonadota</taxon>
        <taxon>Betaproteobacteria</taxon>
        <taxon>Nitrosomonadales</taxon>
        <taxon>Nitrosomonadaceae</taxon>
        <taxon>Nitrosomonas</taxon>
    </lineage>
</organism>
<keyword evidence="1" id="KW-1133">Transmembrane helix</keyword>
<keyword evidence="3" id="KW-1185">Reference proteome</keyword>
<dbReference type="EMBL" id="FSRO01000001">
    <property type="protein sequence ID" value="SIO14403.1"/>
    <property type="molecule type" value="Genomic_DNA"/>
</dbReference>
<keyword evidence="1" id="KW-0812">Transmembrane</keyword>
<accession>A0A1N6H3R7</accession>
<protein>
    <submittedName>
        <fullName evidence="2">Uncharacterized protein</fullName>
    </submittedName>
</protein>
<reference evidence="2 3" key="1">
    <citation type="submission" date="2016-12" db="EMBL/GenBank/DDBJ databases">
        <authorList>
            <person name="Song W.-J."/>
            <person name="Kurnit D.M."/>
        </authorList>
    </citation>
    <scope>NUCLEOTIDE SEQUENCE [LARGE SCALE GENOMIC DNA]</scope>
    <source>
        <strain evidence="2 3">ATCC 49181</strain>
    </source>
</reference>
<evidence type="ECO:0000313" key="2">
    <source>
        <dbReference type="EMBL" id="SIO14403.1"/>
    </source>
</evidence>
<feature type="transmembrane region" description="Helical" evidence="1">
    <location>
        <begin position="12"/>
        <end position="34"/>
    </location>
</feature>
<dbReference type="AlphaFoldDB" id="A0A1N6H3R7"/>